<feature type="signal peptide" evidence="2">
    <location>
        <begin position="1"/>
        <end position="19"/>
    </location>
</feature>
<sequence length="135" mass="13634">MKKSLSIALFLFVTAIGFSQTTVTLQDQCNCEVLSGTDVTTPGATTPTGAEVGDIYVNTNTGNIFYWDGDSWEASSVNGVDGADGNGINGTVNNGDGTYTFNYTDGSSFTTSNLTGPAGADGAQGPQGLPGADGA</sequence>
<evidence type="ECO:0008006" key="5">
    <source>
        <dbReference type="Google" id="ProtNLM"/>
    </source>
</evidence>
<keyword evidence="4" id="KW-1185">Reference proteome</keyword>
<name>A0ABU3BLI0_9FLAO</name>
<feature type="chain" id="PRO_5046589735" description="Collagen-like protein" evidence="2">
    <location>
        <begin position="20"/>
        <end position="135"/>
    </location>
</feature>
<keyword evidence="2" id="KW-0732">Signal</keyword>
<evidence type="ECO:0000313" key="3">
    <source>
        <dbReference type="EMBL" id="MDT0622960.1"/>
    </source>
</evidence>
<accession>A0ABU3BLI0</accession>
<protein>
    <recommendedName>
        <fullName evidence="5">Collagen-like protein</fullName>
    </recommendedName>
</protein>
<evidence type="ECO:0000256" key="1">
    <source>
        <dbReference type="SAM" id="MobiDB-lite"/>
    </source>
</evidence>
<evidence type="ECO:0000256" key="2">
    <source>
        <dbReference type="SAM" id="SignalP"/>
    </source>
</evidence>
<feature type="non-terminal residue" evidence="3">
    <location>
        <position position="135"/>
    </location>
</feature>
<feature type="compositionally biased region" description="Low complexity" evidence="1">
    <location>
        <begin position="116"/>
        <end position="135"/>
    </location>
</feature>
<proteinExistence type="predicted"/>
<evidence type="ECO:0000313" key="4">
    <source>
        <dbReference type="Proteomes" id="UP001250662"/>
    </source>
</evidence>
<feature type="region of interest" description="Disordered" evidence="1">
    <location>
        <begin position="112"/>
        <end position="135"/>
    </location>
</feature>
<comment type="caution">
    <text evidence="3">The sequence shown here is derived from an EMBL/GenBank/DDBJ whole genome shotgun (WGS) entry which is preliminary data.</text>
</comment>
<dbReference type="EMBL" id="JAVRHU010000010">
    <property type="protein sequence ID" value="MDT0622960.1"/>
    <property type="molecule type" value="Genomic_DNA"/>
</dbReference>
<reference evidence="3 4" key="1">
    <citation type="submission" date="2023-09" db="EMBL/GenBank/DDBJ databases">
        <authorList>
            <person name="Rey-Velasco X."/>
        </authorList>
    </citation>
    <scope>NUCLEOTIDE SEQUENCE [LARGE SCALE GENOMIC DNA]</scope>
    <source>
        <strain evidence="3 4">P007</strain>
    </source>
</reference>
<gene>
    <name evidence="3" type="ORF">RM520_15140</name>
</gene>
<organism evidence="3 4">
    <name type="scientific">Croceitalea vernalis</name>
    <dbReference type="NCBI Taxonomy" id="3075599"/>
    <lineage>
        <taxon>Bacteria</taxon>
        <taxon>Pseudomonadati</taxon>
        <taxon>Bacteroidota</taxon>
        <taxon>Flavobacteriia</taxon>
        <taxon>Flavobacteriales</taxon>
        <taxon>Flavobacteriaceae</taxon>
        <taxon>Croceitalea</taxon>
    </lineage>
</organism>
<dbReference type="Proteomes" id="UP001250662">
    <property type="component" value="Unassembled WGS sequence"/>
</dbReference>